<protein>
    <submittedName>
        <fullName evidence="1">Uncharacterized protein</fullName>
    </submittedName>
</protein>
<evidence type="ECO:0000313" key="1">
    <source>
        <dbReference type="EMBL" id="KIK75938.1"/>
    </source>
</evidence>
<reference evidence="2" key="2">
    <citation type="submission" date="2015-01" db="EMBL/GenBank/DDBJ databases">
        <title>Evolutionary Origins and Diversification of the Mycorrhizal Mutualists.</title>
        <authorList>
            <consortium name="DOE Joint Genome Institute"/>
            <consortium name="Mycorrhizal Genomics Consortium"/>
            <person name="Kohler A."/>
            <person name="Kuo A."/>
            <person name="Nagy L.G."/>
            <person name="Floudas D."/>
            <person name="Copeland A."/>
            <person name="Barry K.W."/>
            <person name="Cichocki N."/>
            <person name="Veneault-Fourrey C."/>
            <person name="LaButti K."/>
            <person name="Lindquist E.A."/>
            <person name="Lipzen A."/>
            <person name="Lundell T."/>
            <person name="Morin E."/>
            <person name="Murat C."/>
            <person name="Riley R."/>
            <person name="Ohm R."/>
            <person name="Sun H."/>
            <person name="Tunlid A."/>
            <person name="Henrissat B."/>
            <person name="Grigoriev I.V."/>
            <person name="Hibbett D.S."/>
            <person name="Martin F."/>
        </authorList>
    </citation>
    <scope>NUCLEOTIDE SEQUENCE [LARGE SCALE GENOMIC DNA]</scope>
    <source>
        <strain evidence="2">Ve08.2h10</strain>
    </source>
</reference>
<dbReference type="Proteomes" id="UP000054538">
    <property type="component" value="Unassembled WGS sequence"/>
</dbReference>
<reference evidence="1 2" key="1">
    <citation type="submission" date="2014-04" db="EMBL/GenBank/DDBJ databases">
        <authorList>
            <consortium name="DOE Joint Genome Institute"/>
            <person name="Kuo A."/>
            <person name="Kohler A."/>
            <person name="Jargeat P."/>
            <person name="Nagy L.G."/>
            <person name="Floudas D."/>
            <person name="Copeland A."/>
            <person name="Barry K.W."/>
            <person name="Cichocki N."/>
            <person name="Veneault-Fourrey C."/>
            <person name="LaButti K."/>
            <person name="Lindquist E.A."/>
            <person name="Lipzen A."/>
            <person name="Lundell T."/>
            <person name="Morin E."/>
            <person name="Murat C."/>
            <person name="Sun H."/>
            <person name="Tunlid A."/>
            <person name="Henrissat B."/>
            <person name="Grigoriev I.V."/>
            <person name="Hibbett D.S."/>
            <person name="Martin F."/>
            <person name="Nordberg H.P."/>
            <person name="Cantor M.N."/>
            <person name="Hua S.X."/>
        </authorList>
    </citation>
    <scope>NUCLEOTIDE SEQUENCE [LARGE SCALE GENOMIC DNA]</scope>
    <source>
        <strain evidence="1 2">Ve08.2h10</strain>
    </source>
</reference>
<organism evidence="1 2">
    <name type="scientific">Paxillus rubicundulus Ve08.2h10</name>
    <dbReference type="NCBI Taxonomy" id="930991"/>
    <lineage>
        <taxon>Eukaryota</taxon>
        <taxon>Fungi</taxon>
        <taxon>Dikarya</taxon>
        <taxon>Basidiomycota</taxon>
        <taxon>Agaricomycotina</taxon>
        <taxon>Agaricomycetes</taxon>
        <taxon>Agaricomycetidae</taxon>
        <taxon>Boletales</taxon>
        <taxon>Paxilineae</taxon>
        <taxon>Paxillaceae</taxon>
        <taxon>Paxillus</taxon>
    </lineage>
</organism>
<name>A0A0D0CL72_9AGAM</name>
<dbReference type="AlphaFoldDB" id="A0A0D0CL72"/>
<gene>
    <name evidence="1" type="ORF">PAXRUDRAFT_835522</name>
</gene>
<dbReference type="EMBL" id="KN827762">
    <property type="protein sequence ID" value="KIK75938.1"/>
    <property type="molecule type" value="Genomic_DNA"/>
</dbReference>
<proteinExistence type="predicted"/>
<dbReference type="HOGENOM" id="CLU_2776678_0_0_1"/>
<sequence>MSNAGYEQLIHRTRSSDAEILAQSQLTMAAFVGRLGLVFGCSKNTYLLLCPPPLWLERGDVVSNSSIITCFR</sequence>
<evidence type="ECO:0000313" key="2">
    <source>
        <dbReference type="Proteomes" id="UP000054538"/>
    </source>
</evidence>
<keyword evidence="2" id="KW-1185">Reference proteome</keyword>
<accession>A0A0D0CL72</accession>
<dbReference type="InParanoid" id="A0A0D0CL72"/>